<dbReference type="SUPFAM" id="SSF51658">
    <property type="entry name" value="Xylose isomerase-like"/>
    <property type="match status" value="1"/>
</dbReference>
<dbReference type="AlphaFoldDB" id="A0A239J4Z4"/>
<dbReference type="RefSeq" id="WP_089220873.1">
    <property type="nucleotide sequence ID" value="NZ_FZOS01000029.1"/>
</dbReference>
<accession>A0A239J4Z4</accession>
<dbReference type="Pfam" id="PF01261">
    <property type="entry name" value="AP_endonuc_2"/>
    <property type="match status" value="1"/>
</dbReference>
<keyword evidence="2" id="KW-0413">Isomerase</keyword>
<dbReference type="PANTHER" id="PTHR12110">
    <property type="entry name" value="HYDROXYPYRUVATE ISOMERASE"/>
    <property type="match status" value="1"/>
</dbReference>
<feature type="domain" description="Xylose isomerase-like TIM barrel" evidence="1">
    <location>
        <begin position="34"/>
        <end position="275"/>
    </location>
</feature>
<sequence>MSWHLPWTAHLGLRGPDAPLFRHSARSADPFDQIDFIADLGFAGVQDNYAALRPADEQARVAGHAARRGLKLASFVHDPLGWNLPRWSADDAEGRAALMKELAHSLATAERIGGGTVICVAGFDRARTREAQLAAMVDNLRRAGDAAGRAGVALCVEMTSPSWLPDMLVTRIADAEAVVRQAAHPAVRLMFDAGHIAMNGDDPLAVFGRVADLIGGVQVADMPEGEGPGRIDVGGGTTNWVPLLRAIRAAGYAGLFEVEHEAEGEGRAGEARLIERLRAVDAAVAGE</sequence>
<proteinExistence type="predicted"/>
<evidence type="ECO:0000313" key="3">
    <source>
        <dbReference type="Proteomes" id="UP000198281"/>
    </source>
</evidence>
<organism evidence="2 3">
    <name type="scientific">Edaphosphingomonas laterariae</name>
    <dbReference type="NCBI Taxonomy" id="861865"/>
    <lineage>
        <taxon>Bacteria</taxon>
        <taxon>Pseudomonadati</taxon>
        <taxon>Pseudomonadota</taxon>
        <taxon>Alphaproteobacteria</taxon>
        <taxon>Sphingomonadales</taxon>
        <taxon>Rhizorhabdaceae</taxon>
        <taxon>Edaphosphingomonas</taxon>
    </lineage>
</organism>
<keyword evidence="3" id="KW-1185">Reference proteome</keyword>
<evidence type="ECO:0000259" key="1">
    <source>
        <dbReference type="Pfam" id="PF01261"/>
    </source>
</evidence>
<dbReference type="Gene3D" id="3.20.20.150">
    <property type="entry name" value="Divalent-metal-dependent TIM barrel enzymes"/>
    <property type="match status" value="1"/>
</dbReference>
<reference evidence="3" key="1">
    <citation type="submission" date="2017-06" db="EMBL/GenBank/DDBJ databases">
        <authorList>
            <person name="Varghese N."/>
            <person name="Submissions S."/>
        </authorList>
    </citation>
    <scope>NUCLEOTIDE SEQUENCE [LARGE SCALE GENOMIC DNA]</scope>
    <source>
        <strain evidence="3">LNB2</strain>
    </source>
</reference>
<dbReference type="EMBL" id="FZOS01000029">
    <property type="protein sequence ID" value="SNS99714.1"/>
    <property type="molecule type" value="Genomic_DNA"/>
</dbReference>
<name>A0A239J4Z4_9SPHN</name>
<evidence type="ECO:0000313" key="2">
    <source>
        <dbReference type="EMBL" id="SNS99714.1"/>
    </source>
</evidence>
<dbReference type="InterPro" id="IPR036237">
    <property type="entry name" value="Xyl_isomerase-like_sf"/>
</dbReference>
<dbReference type="Proteomes" id="UP000198281">
    <property type="component" value="Unassembled WGS sequence"/>
</dbReference>
<dbReference type="InterPro" id="IPR013022">
    <property type="entry name" value="Xyl_isomerase-like_TIM-brl"/>
</dbReference>
<dbReference type="PANTHER" id="PTHR12110:SF41">
    <property type="entry name" value="INOSOSE DEHYDRATASE"/>
    <property type="match status" value="1"/>
</dbReference>
<protein>
    <submittedName>
        <fullName evidence="2">Hydroxypyruvate isomerase</fullName>
    </submittedName>
</protein>
<dbReference type="OrthoDB" id="9786584at2"/>
<dbReference type="InterPro" id="IPR050312">
    <property type="entry name" value="IolE/XylAMocC-like"/>
</dbReference>
<dbReference type="GO" id="GO:0016853">
    <property type="term" value="F:isomerase activity"/>
    <property type="evidence" value="ECO:0007669"/>
    <property type="project" value="UniProtKB-KW"/>
</dbReference>
<keyword evidence="2" id="KW-0670">Pyruvate</keyword>
<gene>
    <name evidence="2" type="ORF">SAMN06295912_12929</name>
</gene>